<dbReference type="PROSITE" id="PS51698">
    <property type="entry name" value="U_BOX"/>
    <property type="match status" value="1"/>
</dbReference>
<feature type="region of interest" description="Disordered" evidence="9">
    <location>
        <begin position="215"/>
        <end position="235"/>
    </location>
</feature>
<feature type="domain" description="U-box" evidence="10">
    <location>
        <begin position="1132"/>
        <end position="1206"/>
    </location>
</feature>
<keyword evidence="8" id="KW-0539">Nucleus</keyword>
<evidence type="ECO:0000313" key="12">
    <source>
        <dbReference type="Proteomes" id="UP000694546"/>
    </source>
</evidence>
<evidence type="ECO:0000256" key="9">
    <source>
        <dbReference type="SAM" id="MobiDB-lite"/>
    </source>
</evidence>
<evidence type="ECO:0000313" key="11">
    <source>
        <dbReference type="Ensembl" id="ENSGMOP00000063522.1"/>
    </source>
</evidence>
<dbReference type="InterPro" id="IPR013083">
    <property type="entry name" value="Znf_RING/FYVE/PHD"/>
</dbReference>
<feature type="compositionally biased region" description="Low complexity" evidence="9">
    <location>
        <begin position="1"/>
        <end position="33"/>
    </location>
</feature>
<dbReference type="Proteomes" id="UP000694546">
    <property type="component" value="Chromosome 1"/>
</dbReference>
<dbReference type="GeneTree" id="ENSGT00390000009300"/>
<dbReference type="Ensembl" id="ENSGMOT00000025162.1">
    <property type="protein sequence ID" value="ENSGMOP00000063522.1"/>
    <property type="gene ID" value="ENSGMOG00000000623.2"/>
</dbReference>
<organism evidence="11 12">
    <name type="scientific">Gadus morhua</name>
    <name type="common">Atlantic cod</name>
    <dbReference type="NCBI Taxonomy" id="8049"/>
    <lineage>
        <taxon>Eukaryota</taxon>
        <taxon>Metazoa</taxon>
        <taxon>Chordata</taxon>
        <taxon>Craniata</taxon>
        <taxon>Vertebrata</taxon>
        <taxon>Euteleostomi</taxon>
        <taxon>Actinopterygii</taxon>
        <taxon>Neopterygii</taxon>
        <taxon>Teleostei</taxon>
        <taxon>Neoteleostei</taxon>
        <taxon>Acanthomorphata</taxon>
        <taxon>Zeiogadaria</taxon>
        <taxon>Gadariae</taxon>
        <taxon>Gadiformes</taxon>
        <taxon>Gadoidei</taxon>
        <taxon>Gadidae</taxon>
        <taxon>Gadus</taxon>
    </lineage>
</organism>
<evidence type="ECO:0000256" key="7">
    <source>
        <dbReference type="ARBA" id="ARBA00022786"/>
    </source>
</evidence>
<keyword evidence="6" id="KW-0808">Transferase</keyword>
<dbReference type="Pfam" id="PF10408">
    <property type="entry name" value="Ufd2P_core"/>
    <property type="match status" value="1"/>
</dbReference>
<dbReference type="GO" id="GO:0000209">
    <property type="term" value="P:protein polyubiquitination"/>
    <property type="evidence" value="ECO:0007669"/>
    <property type="project" value="TreeGrafter"/>
</dbReference>
<evidence type="ECO:0000256" key="4">
    <source>
        <dbReference type="ARBA" id="ARBA00007434"/>
    </source>
</evidence>
<feature type="compositionally biased region" description="Polar residues" evidence="9">
    <location>
        <begin position="34"/>
        <end position="55"/>
    </location>
</feature>
<dbReference type="InterPro" id="IPR045132">
    <property type="entry name" value="UBE4"/>
</dbReference>
<evidence type="ECO:0000256" key="2">
    <source>
        <dbReference type="ARBA" id="ARBA00004496"/>
    </source>
</evidence>
<feature type="compositionally biased region" description="Low complexity" evidence="9">
    <location>
        <begin position="971"/>
        <end position="982"/>
    </location>
</feature>
<gene>
    <name evidence="11" type="primary">UBE4B</name>
    <name evidence="11" type="synonym">ube4b</name>
</gene>
<dbReference type="GO" id="GO:0000151">
    <property type="term" value="C:ubiquitin ligase complex"/>
    <property type="evidence" value="ECO:0007669"/>
    <property type="project" value="InterPro"/>
</dbReference>
<keyword evidence="12" id="KW-1185">Reference proteome</keyword>
<dbReference type="Pfam" id="PF04564">
    <property type="entry name" value="U-box"/>
    <property type="match status" value="1"/>
</dbReference>
<reference evidence="11" key="2">
    <citation type="submission" date="2025-08" db="UniProtKB">
        <authorList>
            <consortium name="Ensembl"/>
        </authorList>
    </citation>
    <scope>IDENTIFICATION</scope>
</reference>
<dbReference type="InterPro" id="IPR003613">
    <property type="entry name" value="Ubox_domain"/>
</dbReference>
<keyword evidence="5" id="KW-0963">Cytoplasm</keyword>
<evidence type="ECO:0000256" key="5">
    <source>
        <dbReference type="ARBA" id="ARBA00022490"/>
    </source>
</evidence>
<protein>
    <submittedName>
        <fullName evidence="11">Ubiquitination factor E4B, UFD2 homolog (S. cerevisiae)</fullName>
    </submittedName>
</protein>
<name>A0A8C5CQU2_GADMO</name>
<comment type="similarity">
    <text evidence="4">Belongs to the ubiquitin conjugation factor E4 family.</text>
</comment>
<evidence type="ECO:0000256" key="8">
    <source>
        <dbReference type="ARBA" id="ARBA00023242"/>
    </source>
</evidence>
<feature type="region of interest" description="Disordered" evidence="9">
    <location>
        <begin position="163"/>
        <end position="191"/>
    </location>
</feature>
<evidence type="ECO:0000256" key="3">
    <source>
        <dbReference type="ARBA" id="ARBA00004906"/>
    </source>
</evidence>
<evidence type="ECO:0000259" key="10">
    <source>
        <dbReference type="PROSITE" id="PS51698"/>
    </source>
</evidence>
<feature type="region of interest" description="Disordered" evidence="9">
    <location>
        <begin position="1174"/>
        <end position="1193"/>
    </location>
</feature>
<dbReference type="GO" id="GO:0036503">
    <property type="term" value="P:ERAD pathway"/>
    <property type="evidence" value="ECO:0007669"/>
    <property type="project" value="InterPro"/>
</dbReference>
<feature type="compositionally biased region" description="Basic and acidic residues" evidence="9">
    <location>
        <begin position="68"/>
        <end position="81"/>
    </location>
</feature>
<dbReference type="PANTHER" id="PTHR13931">
    <property type="entry name" value="UBIQUITINATION FACTOR E4"/>
    <property type="match status" value="1"/>
</dbReference>
<dbReference type="PANTHER" id="PTHR13931:SF2">
    <property type="entry name" value="UBIQUITIN CONJUGATION FACTOR E4 B"/>
    <property type="match status" value="1"/>
</dbReference>
<evidence type="ECO:0000256" key="1">
    <source>
        <dbReference type="ARBA" id="ARBA00004123"/>
    </source>
</evidence>
<dbReference type="CDD" id="cd16658">
    <property type="entry name" value="RING-Ubox_UBE4B"/>
    <property type="match status" value="1"/>
</dbReference>
<evidence type="ECO:0000256" key="6">
    <source>
        <dbReference type="ARBA" id="ARBA00022679"/>
    </source>
</evidence>
<dbReference type="AlphaFoldDB" id="A0A8C5CQU2"/>
<dbReference type="GO" id="GO:0006511">
    <property type="term" value="P:ubiquitin-dependent protein catabolic process"/>
    <property type="evidence" value="ECO:0007669"/>
    <property type="project" value="InterPro"/>
</dbReference>
<feature type="region of interest" description="Disordered" evidence="9">
    <location>
        <begin position="1"/>
        <end position="87"/>
    </location>
</feature>
<dbReference type="GO" id="GO:0034450">
    <property type="term" value="F:ubiquitin-ubiquitin ligase activity"/>
    <property type="evidence" value="ECO:0007669"/>
    <property type="project" value="InterPro"/>
</dbReference>
<dbReference type="SUPFAM" id="SSF57850">
    <property type="entry name" value="RING/U-box"/>
    <property type="match status" value="1"/>
</dbReference>
<dbReference type="GO" id="GO:0005737">
    <property type="term" value="C:cytoplasm"/>
    <property type="evidence" value="ECO:0007669"/>
    <property type="project" value="UniProtKB-SubCell"/>
</dbReference>
<comment type="pathway">
    <text evidence="3">Protein modification; protein ubiquitination.</text>
</comment>
<dbReference type="Gene3D" id="3.30.40.10">
    <property type="entry name" value="Zinc/RING finger domain, C3HC4 (zinc finger)"/>
    <property type="match status" value="1"/>
</dbReference>
<proteinExistence type="inferred from homology"/>
<comment type="subcellular location">
    <subcellularLocation>
        <location evidence="2">Cytoplasm</location>
    </subcellularLocation>
    <subcellularLocation>
        <location evidence="1">Nucleus</location>
    </subcellularLocation>
</comment>
<dbReference type="UniPathway" id="UPA00143"/>
<dbReference type="InterPro" id="IPR019474">
    <property type="entry name" value="Ub_conjug_fac_E4_core"/>
</dbReference>
<accession>A0A8C5CQU2</accession>
<dbReference type="SMART" id="SM00504">
    <property type="entry name" value="Ubox"/>
    <property type="match status" value="1"/>
</dbReference>
<dbReference type="GO" id="GO:0005634">
    <property type="term" value="C:nucleus"/>
    <property type="evidence" value="ECO:0007669"/>
    <property type="project" value="UniProtKB-SubCell"/>
</dbReference>
<feature type="region of interest" description="Disordered" evidence="9">
    <location>
        <begin position="962"/>
        <end position="982"/>
    </location>
</feature>
<sequence length="1213" mass="136263">MGASGVVYGSQSSEGVSSLSSSPSNSLETQSQSLSRSQSMDIDTASCEKSMSQVDVDSGIENMEVDESDRREKRTLAEKESSANSDVSEEQALQLICRILRVSWKEPDRDVIYLPSLAAEFHQSPKDVYSDFKDLIGQILMEALLMSSQSRVHNPFSSLTATSQPIAAAKSPDRRLTLVPPPSQGSSPMAPCAGSFGASSLSSLYGCSPHPGGLNPAGTPPVTSPSSPAVPATPPGLHFMVPPSPPAPARLTLSPPSAPLPVSQRYRPYSVTSPWAVPAPPSPEGVCSNPLLLFVAPLGPSLRAVDSAGASGGGGEAASDRFTIEVCKETEMLNYLIERFDNVGIEEKKAPKICSHPSVSQLMSNIRSQCISHATLVLQGSLTQPRSPLQESLLVPYMLCRNLPYGFLQELVRMTHQEEGVFRQIFIPILHGLALAVKECSFDSDNFKFPLMALAELCEIKFGKTHPVCNLMTSLPLWCPTPLSPGCGRELQRLSYIGTFFSLSVFAEDDSKVGDKYFSGPAITMENTRVVSQSLQHYLESARGDLFKILHNILLNGETRESALNYMAALVKSNVKKAQMQTDDKLVSTDGLMLNFLWVVQQLSMKIKLETVDPFYIFHPRCRLVVCPEETRLKATMEELKSWLAGLNDPSAFSEPKFPTECFFLTLHTHHLSILPACRRYIRRLRAIRELNRTVEELKNSESQWKDSPLASRHREMLKRCKTQLKKLVRAKACADAGLLDENLLRRCLQFYSTVIQLILRMVDPAYPHMSLPLNPDIPKSFAALPEFYIEDVAEFLLFVVQYSPQVLYEPCVQDVVTFLVVFICSQNYIRNPYLIAKLVEVLFVTNPAVQPRTQRFFEMMESHPLAVKQLVPALMKFYTDVEHTGATSEFYDKFTIRYHISTIFKSLWQNAGHHGTFLEEFNSGKQFVRYINMLINDTTFLLDESLESLKRIHEVQEEMKNKEQWDQLPREQQQTRQSQLTQDERVSRSYLALATETVDMFHILTKQVQKPFLRPELGPRLAAMLNFNLQQLCGPKCRDLKVENPEKYGFEPKKLLDQLTDIYLQLDCARFAKAIADDQRSYSRELFEEVISKMKKAGIKSTIAIEKFKLLSEKVEEIVAKNSQSEMDYSDAPDEFKDPLMDTLMSDPVILPSGNVMDRSVILRHLLNSPTDPFNRQPLTESMLESGDPHAKTQVRGRHNTYIDLVHFTDNY</sequence>
<reference evidence="11" key="3">
    <citation type="submission" date="2025-09" db="UniProtKB">
        <authorList>
            <consortium name="Ensembl"/>
        </authorList>
    </citation>
    <scope>IDENTIFICATION</scope>
</reference>
<reference evidence="11" key="1">
    <citation type="submission" date="2019-07" db="EMBL/GenBank/DDBJ databases">
        <authorList>
            <consortium name="Wellcome Sanger Institute Data Sharing"/>
        </authorList>
    </citation>
    <scope>NUCLEOTIDE SEQUENCE [LARGE SCALE GENOMIC DNA]</scope>
</reference>
<keyword evidence="7" id="KW-0833">Ubl conjugation pathway</keyword>